<keyword evidence="2" id="KW-1185">Reference proteome</keyword>
<evidence type="ECO:0000313" key="2">
    <source>
        <dbReference type="Proteomes" id="UP000324222"/>
    </source>
</evidence>
<dbReference type="AlphaFoldDB" id="A0A5B7DN12"/>
<dbReference type="EMBL" id="VSRR010001153">
    <property type="protein sequence ID" value="MPC23002.1"/>
    <property type="molecule type" value="Genomic_DNA"/>
</dbReference>
<dbReference type="Proteomes" id="UP000324222">
    <property type="component" value="Unassembled WGS sequence"/>
</dbReference>
<reference evidence="1 2" key="1">
    <citation type="submission" date="2019-05" db="EMBL/GenBank/DDBJ databases">
        <title>Another draft genome of Portunus trituberculatus and its Hox gene families provides insights of decapod evolution.</title>
        <authorList>
            <person name="Jeong J.-H."/>
            <person name="Song I."/>
            <person name="Kim S."/>
            <person name="Choi T."/>
            <person name="Kim D."/>
            <person name="Ryu S."/>
            <person name="Kim W."/>
        </authorList>
    </citation>
    <scope>NUCLEOTIDE SEQUENCE [LARGE SCALE GENOMIC DNA]</scope>
    <source>
        <tissue evidence="1">Muscle</tissue>
    </source>
</reference>
<accession>A0A5B7DN12</accession>
<gene>
    <name evidence="1" type="ORF">E2C01_016035</name>
</gene>
<evidence type="ECO:0000313" key="1">
    <source>
        <dbReference type="EMBL" id="MPC23002.1"/>
    </source>
</evidence>
<name>A0A5B7DN12_PORTR</name>
<comment type="caution">
    <text evidence="1">The sequence shown here is derived from an EMBL/GenBank/DDBJ whole genome shotgun (WGS) entry which is preliminary data.</text>
</comment>
<proteinExistence type="predicted"/>
<sequence length="89" mass="9855">MLVTSTEVLAIENMSRKMNKEERIGVWKGAAQGGDGVHHLQDARVRRRSRICAGVVQDKGISGRARTGVQEREKKVDEGNCYSQLQCNG</sequence>
<protein>
    <submittedName>
        <fullName evidence="1">Uncharacterized protein</fullName>
    </submittedName>
</protein>
<organism evidence="1 2">
    <name type="scientific">Portunus trituberculatus</name>
    <name type="common">Swimming crab</name>
    <name type="synonym">Neptunus trituberculatus</name>
    <dbReference type="NCBI Taxonomy" id="210409"/>
    <lineage>
        <taxon>Eukaryota</taxon>
        <taxon>Metazoa</taxon>
        <taxon>Ecdysozoa</taxon>
        <taxon>Arthropoda</taxon>
        <taxon>Crustacea</taxon>
        <taxon>Multicrustacea</taxon>
        <taxon>Malacostraca</taxon>
        <taxon>Eumalacostraca</taxon>
        <taxon>Eucarida</taxon>
        <taxon>Decapoda</taxon>
        <taxon>Pleocyemata</taxon>
        <taxon>Brachyura</taxon>
        <taxon>Eubrachyura</taxon>
        <taxon>Portunoidea</taxon>
        <taxon>Portunidae</taxon>
        <taxon>Portuninae</taxon>
        <taxon>Portunus</taxon>
    </lineage>
</organism>